<dbReference type="InterPro" id="IPR003439">
    <property type="entry name" value="ABC_transporter-like_ATP-bd"/>
</dbReference>
<dbReference type="STRING" id="703135.A0A2A9NJE7"/>
<dbReference type="GO" id="GO:0005524">
    <property type="term" value="F:ATP binding"/>
    <property type="evidence" value="ECO:0007669"/>
    <property type="project" value="UniProtKB-KW"/>
</dbReference>
<evidence type="ECO:0000313" key="4">
    <source>
        <dbReference type="EMBL" id="PFH50719.1"/>
    </source>
</evidence>
<name>A0A2A9NJE7_9AGAR</name>
<gene>
    <name evidence="4" type="ORF">AMATHDRAFT_75408</name>
</gene>
<sequence length="708" mass="80594">MRRNYHSSNRPAKFDPLDSINVKHTHIGVWDLYEELQPSSNYLQQWSSSLRNSYYELITSLPYVWRMLKDIGRIRSCWSLLSLYLVIEISHSLLPAIQLWFSGQLLSIVETALEERRVDKHLLVKVATGRLLCSVIKRLLMISHRRVEEPLNKRIKQHYTIHYFRTVARLDLPTFEDAAVQRQLEQALPRTSRSSIAWDTVVVISNAGTTALLLASEFMVLLSVLTNQRDGFLLAFVSFIHSFMQWLTRTNFIIWAATTKDPDYTRTEGLKQAVTGVDHRKEIVAGNMWRYLLAQYTFGIQRVADRAGDFFEVLGSRRTSTQLSPMNILRDAFQELPQVIFTLRAVQYPASVPVTLASLNLITQTANSFTITLLSLFDDSGSVLEKLASVRKLYQITELPNKISDGKLPYPENHRSLELGMSIEFRNVSFKYPDTDIYALSNVSFKIEKGQLCVIVGANGSGKSTILKLIARLYDVTEGQILIDGINIKSLRLDGLRRAISVLFQDYTHFPLSIRDNIGLGDPEHADDDEKIQEAARLGGAAEFISRLPEDFDTYLERPVQDYYSNLPEGTTTLFGRPVDYTNIRNIAGMETTVSKSLSGGQMQRIALSRTFMRSLVSEPPVGLLLFDEPSASLDPTAEHDLFERLRQLRGNKTMVFSSHRFGNLTRHADIILYINDSVVVEEGTHSQLLERNGEYARIWRLQAQAFL</sequence>
<organism evidence="4 5">
    <name type="scientific">Amanita thiersii Skay4041</name>
    <dbReference type="NCBI Taxonomy" id="703135"/>
    <lineage>
        <taxon>Eukaryota</taxon>
        <taxon>Fungi</taxon>
        <taxon>Dikarya</taxon>
        <taxon>Basidiomycota</taxon>
        <taxon>Agaricomycotina</taxon>
        <taxon>Agaricomycetes</taxon>
        <taxon>Agaricomycetidae</taxon>
        <taxon>Agaricales</taxon>
        <taxon>Pluteineae</taxon>
        <taxon>Amanitaceae</taxon>
        <taxon>Amanita</taxon>
    </lineage>
</organism>
<keyword evidence="1" id="KW-0547">Nucleotide-binding</keyword>
<dbReference type="PROSITE" id="PS50893">
    <property type="entry name" value="ABC_TRANSPORTER_2"/>
    <property type="match status" value="1"/>
</dbReference>
<dbReference type="InterPro" id="IPR017871">
    <property type="entry name" value="ABC_transporter-like_CS"/>
</dbReference>
<dbReference type="OrthoDB" id="6500128at2759"/>
<feature type="domain" description="ABC transporter" evidence="3">
    <location>
        <begin position="423"/>
        <end position="702"/>
    </location>
</feature>
<evidence type="ECO:0000313" key="5">
    <source>
        <dbReference type="Proteomes" id="UP000242287"/>
    </source>
</evidence>
<dbReference type="PANTHER" id="PTHR43394:SF1">
    <property type="entry name" value="ATP-BINDING CASSETTE SUB-FAMILY B MEMBER 10, MITOCHONDRIAL"/>
    <property type="match status" value="1"/>
</dbReference>
<dbReference type="InterPro" id="IPR027417">
    <property type="entry name" value="P-loop_NTPase"/>
</dbReference>
<dbReference type="PROSITE" id="PS00211">
    <property type="entry name" value="ABC_TRANSPORTER_1"/>
    <property type="match status" value="1"/>
</dbReference>
<protein>
    <recommendedName>
        <fullName evidence="3">ABC transporter domain-containing protein</fullName>
    </recommendedName>
</protein>
<dbReference type="Proteomes" id="UP000242287">
    <property type="component" value="Unassembled WGS sequence"/>
</dbReference>
<dbReference type="InterPro" id="IPR003593">
    <property type="entry name" value="AAA+_ATPase"/>
</dbReference>
<dbReference type="Pfam" id="PF00005">
    <property type="entry name" value="ABC_tran"/>
    <property type="match status" value="1"/>
</dbReference>
<evidence type="ECO:0000256" key="1">
    <source>
        <dbReference type="ARBA" id="ARBA00022741"/>
    </source>
</evidence>
<dbReference type="Gene3D" id="3.40.50.300">
    <property type="entry name" value="P-loop containing nucleotide triphosphate hydrolases"/>
    <property type="match status" value="1"/>
</dbReference>
<keyword evidence="2" id="KW-0067">ATP-binding</keyword>
<evidence type="ECO:0000259" key="3">
    <source>
        <dbReference type="PROSITE" id="PS50893"/>
    </source>
</evidence>
<dbReference type="PANTHER" id="PTHR43394">
    <property type="entry name" value="ATP-DEPENDENT PERMEASE MDL1, MITOCHONDRIAL"/>
    <property type="match status" value="1"/>
</dbReference>
<reference evidence="4 5" key="1">
    <citation type="submission" date="2014-02" db="EMBL/GenBank/DDBJ databases">
        <title>Transposable element dynamics among asymbiotic and ectomycorrhizal Amanita fungi.</title>
        <authorList>
            <consortium name="DOE Joint Genome Institute"/>
            <person name="Hess J."/>
            <person name="Skrede I."/>
            <person name="Wolfe B."/>
            <person name="LaButti K."/>
            <person name="Ohm R.A."/>
            <person name="Grigoriev I.V."/>
            <person name="Pringle A."/>
        </authorList>
    </citation>
    <scope>NUCLEOTIDE SEQUENCE [LARGE SCALE GENOMIC DNA]</scope>
    <source>
        <strain evidence="4 5">SKay4041</strain>
    </source>
</reference>
<proteinExistence type="predicted"/>
<dbReference type="GO" id="GO:0016887">
    <property type="term" value="F:ATP hydrolysis activity"/>
    <property type="evidence" value="ECO:0007669"/>
    <property type="project" value="InterPro"/>
</dbReference>
<dbReference type="SMART" id="SM00382">
    <property type="entry name" value="AAA"/>
    <property type="match status" value="1"/>
</dbReference>
<dbReference type="EMBL" id="KZ301998">
    <property type="protein sequence ID" value="PFH50719.1"/>
    <property type="molecule type" value="Genomic_DNA"/>
</dbReference>
<dbReference type="InterPro" id="IPR039421">
    <property type="entry name" value="Type_1_exporter"/>
</dbReference>
<dbReference type="AlphaFoldDB" id="A0A2A9NJE7"/>
<accession>A0A2A9NJE7</accession>
<dbReference type="SUPFAM" id="SSF52540">
    <property type="entry name" value="P-loop containing nucleoside triphosphate hydrolases"/>
    <property type="match status" value="1"/>
</dbReference>
<keyword evidence="5" id="KW-1185">Reference proteome</keyword>
<evidence type="ECO:0000256" key="2">
    <source>
        <dbReference type="ARBA" id="ARBA00022840"/>
    </source>
</evidence>
<dbReference type="GO" id="GO:0015421">
    <property type="term" value="F:ABC-type oligopeptide transporter activity"/>
    <property type="evidence" value="ECO:0007669"/>
    <property type="project" value="TreeGrafter"/>
</dbReference>